<dbReference type="AlphaFoldDB" id="A0A841ACR7"/>
<evidence type="ECO:0000313" key="3">
    <source>
        <dbReference type="EMBL" id="MBB5831072.1"/>
    </source>
</evidence>
<reference evidence="3 4" key="1">
    <citation type="submission" date="2020-08" db="EMBL/GenBank/DDBJ databases">
        <title>Sequencing the genomes of 1000 actinobacteria strains.</title>
        <authorList>
            <person name="Klenk H.-P."/>
        </authorList>
    </citation>
    <scope>NUCLEOTIDE SEQUENCE [LARGE SCALE GENOMIC DNA]</scope>
    <source>
        <strain evidence="3 4">DSM 28796</strain>
    </source>
</reference>
<dbReference type="Pfam" id="PF00648">
    <property type="entry name" value="Peptidase_C2"/>
    <property type="match status" value="1"/>
</dbReference>
<evidence type="ECO:0000313" key="4">
    <source>
        <dbReference type="Proteomes" id="UP000588158"/>
    </source>
</evidence>
<feature type="compositionally biased region" description="Low complexity" evidence="1">
    <location>
        <begin position="37"/>
        <end position="46"/>
    </location>
</feature>
<feature type="region of interest" description="Disordered" evidence="1">
    <location>
        <begin position="69"/>
        <end position="93"/>
    </location>
</feature>
<dbReference type="EMBL" id="JACHLZ010000001">
    <property type="protein sequence ID" value="MBB5831072.1"/>
    <property type="molecule type" value="Genomic_DNA"/>
</dbReference>
<comment type="caution">
    <text evidence="3">The sequence shown here is derived from an EMBL/GenBank/DDBJ whole genome shotgun (WGS) entry which is preliminary data.</text>
</comment>
<feature type="region of interest" description="Disordered" evidence="1">
    <location>
        <begin position="37"/>
        <end position="56"/>
    </location>
</feature>
<keyword evidence="4" id="KW-1185">Reference proteome</keyword>
<dbReference type="InterPro" id="IPR038765">
    <property type="entry name" value="Papain-like_cys_pep_sf"/>
</dbReference>
<dbReference type="GO" id="GO:0006508">
    <property type="term" value="P:proteolysis"/>
    <property type="evidence" value="ECO:0007669"/>
    <property type="project" value="InterPro"/>
</dbReference>
<evidence type="ECO:0000256" key="1">
    <source>
        <dbReference type="SAM" id="MobiDB-lite"/>
    </source>
</evidence>
<dbReference type="InterPro" id="IPR001300">
    <property type="entry name" value="Peptidase_C2_calpain_cat"/>
</dbReference>
<protein>
    <recommendedName>
        <fullName evidence="2">Calpain catalytic domain-containing protein</fullName>
    </recommendedName>
</protein>
<name>A0A841ACR7_9MICO</name>
<dbReference type="SUPFAM" id="SSF54001">
    <property type="entry name" value="Cysteine proteinases"/>
    <property type="match status" value="1"/>
</dbReference>
<feature type="compositionally biased region" description="Gly residues" evidence="1">
    <location>
        <begin position="47"/>
        <end position="56"/>
    </location>
</feature>
<gene>
    <name evidence="3" type="ORF">HNR70_000885</name>
</gene>
<proteinExistence type="predicted"/>
<dbReference type="Proteomes" id="UP000588158">
    <property type="component" value="Unassembled WGS sequence"/>
</dbReference>
<feature type="compositionally biased region" description="Low complexity" evidence="1">
    <location>
        <begin position="9"/>
        <end position="19"/>
    </location>
</feature>
<feature type="domain" description="Calpain catalytic" evidence="2">
    <location>
        <begin position="107"/>
        <end position="217"/>
    </location>
</feature>
<organism evidence="3 4">
    <name type="scientific">Brachybacterium aquaticum</name>
    <dbReference type="NCBI Taxonomy" id="1432564"/>
    <lineage>
        <taxon>Bacteria</taxon>
        <taxon>Bacillati</taxon>
        <taxon>Actinomycetota</taxon>
        <taxon>Actinomycetes</taxon>
        <taxon>Micrococcales</taxon>
        <taxon>Dermabacteraceae</taxon>
        <taxon>Brachybacterium</taxon>
    </lineage>
</organism>
<accession>A0A841ACR7</accession>
<dbReference type="GO" id="GO:0004198">
    <property type="term" value="F:calcium-dependent cysteine-type endopeptidase activity"/>
    <property type="evidence" value="ECO:0007669"/>
    <property type="project" value="InterPro"/>
</dbReference>
<feature type="region of interest" description="Disordered" evidence="1">
    <location>
        <begin position="1"/>
        <end position="26"/>
    </location>
</feature>
<dbReference type="RefSeq" id="WP_184324599.1">
    <property type="nucleotide sequence ID" value="NZ_JACHLZ010000001.1"/>
</dbReference>
<sequence>MAPHPQDPGPGTSGPSGPTHRSRPRVRTWRRALRALAPPGRARAAMSGGGGAGATAGGVAATLPARGAESGAADGREGVLHLPPGPRATDLVEDRGPLAPEVLLRPRQGRLGDCWVMAPMLAIHETAPERLRALLQPEDCGIVAVHLPGLDAPIRVDRFLAADDQGRFQYSRRDGANPGWVGVLEKAIAGHVAGDYTFIQRGLARYGFQLLLGERVRTDLRLPSAAQVLAWRAEGRAIAVSTHPLSPRVMTAAGPLPPSHVFAVVGADPRSGHVHLRNPTNPGPVLVLDARSFRRGFLSVDVTAPLR</sequence>
<evidence type="ECO:0000259" key="2">
    <source>
        <dbReference type="Pfam" id="PF00648"/>
    </source>
</evidence>